<evidence type="ECO:0000313" key="9">
    <source>
        <dbReference type="EMBL" id="MBO3736779.1"/>
    </source>
</evidence>
<comment type="caution">
    <text evidence="9">The sequence shown here is derived from an EMBL/GenBank/DDBJ whole genome shotgun (WGS) entry which is preliminary data.</text>
</comment>
<evidence type="ECO:0000256" key="4">
    <source>
        <dbReference type="ARBA" id="ARBA00022692"/>
    </source>
</evidence>
<accession>A0ABS3UDC2</accession>
<keyword evidence="4 8" id="KW-0812">Transmembrane</keyword>
<keyword evidence="5 8" id="KW-1133">Transmembrane helix</keyword>
<evidence type="ECO:0000256" key="3">
    <source>
        <dbReference type="ARBA" id="ARBA00022475"/>
    </source>
</evidence>
<dbReference type="EMBL" id="JAGFNS010000002">
    <property type="protein sequence ID" value="MBO3736779.1"/>
    <property type="molecule type" value="Genomic_DNA"/>
</dbReference>
<keyword evidence="2" id="KW-0813">Transport</keyword>
<evidence type="ECO:0000256" key="5">
    <source>
        <dbReference type="ARBA" id="ARBA00022989"/>
    </source>
</evidence>
<feature type="transmembrane region" description="Helical" evidence="8">
    <location>
        <begin position="305"/>
        <end position="329"/>
    </location>
</feature>
<dbReference type="PANTHER" id="PTHR23513">
    <property type="entry name" value="INTEGRAL MEMBRANE EFFLUX PROTEIN-RELATED"/>
    <property type="match status" value="1"/>
</dbReference>
<name>A0ABS3UDC2_9ACTN</name>
<dbReference type="InterPro" id="IPR010290">
    <property type="entry name" value="TM_effector"/>
</dbReference>
<feature type="compositionally biased region" description="Pro residues" evidence="7">
    <location>
        <begin position="409"/>
        <end position="431"/>
    </location>
</feature>
<keyword evidence="6 8" id="KW-0472">Membrane</keyword>
<evidence type="ECO:0000256" key="8">
    <source>
        <dbReference type="SAM" id="Phobius"/>
    </source>
</evidence>
<dbReference type="Pfam" id="PF05977">
    <property type="entry name" value="MFS_3"/>
    <property type="match status" value="1"/>
</dbReference>
<evidence type="ECO:0000256" key="1">
    <source>
        <dbReference type="ARBA" id="ARBA00004651"/>
    </source>
</evidence>
<evidence type="ECO:0000313" key="10">
    <source>
        <dbReference type="Proteomes" id="UP000679690"/>
    </source>
</evidence>
<comment type="subcellular location">
    <subcellularLocation>
        <location evidence="1">Cell membrane</location>
        <topology evidence="1">Multi-pass membrane protein</topology>
    </subcellularLocation>
</comment>
<evidence type="ECO:0000256" key="7">
    <source>
        <dbReference type="SAM" id="MobiDB-lite"/>
    </source>
</evidence>
<evidence type="ECO:0000256" key="2">
    <source>
        <dbReference type="ARBA" id="ARBA00022448"/>
    </source>
</evidence>
<proteinExistence type="predicted"/>
<organism evidence="9 10">
    <name type="scientific">Actinoplanes flavus</name>
    <dbReference type="NCBI Taxonomy" id="2820290"/>
    <lineage>
        <taxon>Bacteria</taxon>
        <taxon>Bacillati</taxon>
        <taxon>Actinomycetota</taxon>
        <taxon>Actinomycetes</taxon>
        <taxon>Micromonosporales</taxon>
        <taxon>Micromonosporaceae</taxon>
        <taxon>Actinoplanes</taxon>
    </lineage>
</organism>
<feature type="transmembrane region" description="Helical" evidence="8">
    <location>
        <begin position="220"/>
        <end position="241"/>
    </location>
</feature>
<feature type="transmembrane region" description="Helical" evidence="8">
    <location>
        <begin position="169"/>
        <end position="186"/>
    </location>
</feature>
<dbReference type="PANTHER" id="PTHR23513:SF6">
    <property type="entry name" value="MAJOR FACILITATOR SUPERFAMILY ASSOCIATED DOMAIN-CONTAINING PROTEIN"/>
    <property type="match status" value="1"/>
</dbReference>
<dbReference type="SUPFAM" id="SSF103473">
    <property type="entry name" value="MFS general substrate transporter"/>
    <property type="match status" value="1"/>
</dbReference>
<dbReference type="CDD" id="cd06173">
    <property type="entry name" value="MFS_MefA_like"/>
    <property type="match status" value="1"/>
</dbReference>
<keyword evidence="3" id="KW-1003">Cell membrane</keyword>
<sequence>MTPLRRNRDFTILWTGQVISTLGARISATATPLLVLATTGSPLDAGLVGAAGTLPHLLASLPAGPLVDRWNRHRILLASELVAAVALLTVPVAIWSGVLTVAQMCAVVFVQGLCLVFFELAEHAALPMVVPPSRLATAFAANEARSRGVTLAGPALGGFLFTLDRALPFLFDGISYLLAAVSILFLRRDLRPQTHGPAEPLWTSALTGLRYVWRNPLIRASLLLIAVSNLVFQALVLVLVVHAGDHGATPARIGLMLGLYSAGGLLGALVAARVHSRLSFRAVLIGTHWIWAALLPLFALTTDPWQIGAIGALTAFVGPIWNVMILTYTGVTVPNELLGRVMSAATTVTWGVMPIASLGAGVLLTTVGPAGAIGTLSAIMLTTAIAATISPAIRRSNPLSGTRDAAPDHTPPAPPAPRDQPQLDPVPRPPG</sequence>
<gene>
    <name evidence="9" type="ORF">J5X75_04500</name>
</gene>
<protein>
    <submittedName>
        <fullName evidence="9">MFS transporter</fullName>
    </submittedName>
</protein>
<feature type="transmembrane region" description="Helical" evidence="8">
    <location>
        <begin position="278"/>
        <end position="299"/>
    </location>
</feature>
<feature type="transmembrane region" description="Helical" evidence="8">
    <location>
        <begin position="341"/>
        <end position="364"/>
    </location>
</feature>
<feature type="region of interest" description="Disordered" evidence="7">
    <location>
        <begin position="396"/>
        <end position="431"/>
    </location>
</feature>
<reference evidence="9 10" key="1">
    <citation type="submission" date="2021-03" db="EMBL/GenBank/DDBJ databases">
        <title>Actinoplanes flavus sp. nov., a novel actinomycete isolated from Coconut Palm rhizosphere soil.</title>
        <authorList>
            <person name="Luo X."/>
        </authorList>
    </citation>
    <scope>NUCLEOTIDE SEQUENCE [LARGE SCALE GENOMIC DNA]</scope>
    <source>
        <strain evidence="9 10">NEAU-H7</strain>
    </source>
</reference>
<dbReference type="Proteomes" id="UP000679690">
    <property type="component" value="Unassembled WGS sequence"/>
</dbReference>
<dbReference type="InterPro" id="IPR036259">
    <property type="entry name" value="MFS_trans_sf"/>
</dbReference>
<keyword evidence="10" id="KW-1185">Reference proteome</keyword>
<dbReference type="RefSeq" id="WP_208465990.1">
    <property type="nucleotide sequence ID" value="NZ_JAGFNS010000002.1"/>
</dbReference>
<evidence type="ECO:0000256" key="6">
    <source>
        <dbReference type="ARBA" id="ARBA00023136"/>
    </source>
</evidence>
<feature type="transmembrane region" description="Helical" evidence="8">
    <location>
        <begin position="75"/>
        <end position="95"/>
    </location>
</feature>
<feature type="transmembrane region" description="Helical" evidence="8">
    <location>
        <begin position="253"/>
        <end position="271"/>
    </location>
</feature>
<dbReference type="Gene3D" id="1.20.1250.20">
    <property type="entry name" value="MFS general substrate transporter like domains"/>
    <property type="match status" value="1"/>
</dbReference>
<feature type="transmembrane region" description="Helical" evidence="8">
    <location>
        <begin position="370"/>
        <end position="393"/>
    </location>
</feature>